<dbReference type="PANTHER" id="PTHR33164">
    <property type="entry name" value="TRANSCRIPTIONAL REGULATOR, MARR FAMILY"/>
    <property type="match status" value="1"/>
</dbReference>
<dbReference type="GO" id="GO:0003700">
    <property type="term" value="F:DNA-binding transcription factor activity"/>
    <property type="evidence" value="ECO:0007669"/>
    <property type="project" value="InterPro"/>
</dbReference>
<keyword evidence="6" id="KW-1185">Reference proteome</keyword>
<reference evidence="5 6" key="1">
    <citation type="submission" date="2020-02" db="EMBL/GenBank/DDBJ databases">
        <authorList>
            <person name="Li X.-J."/>
            <person name="Feng X.-M."/>
        </authorList>
    </citation>
    <scope>NUCLEOTIDE SEQUENCE [LARGE SCALE GENOMIC DNA]</scope>
    <source>
        <strain evidence="5 6">CGMCC 4.7225</strain>
    </source>
</reference>
<dbReference type="InterPro" id="IPR000835">
    <property type="entry name" value="HTH_MarR-typ"/>
</dbReference>
<accession>A0A6N9YR92</accession>
<evidence type="ECO:0000256" key="2">
    <source>
        <dbReference type="ARBA" id="ARBA00023125"/>
    </source>
</evidence>
<dbReference type="PROSITE" id="PS50995">
    <property type="entry name" value="HTH_MARR_2"/>
    <property type="match status" value="1"/>
</dbReference>
<dbReference type="GO" id="GO:0006950">
    <property type="term" value="P:response to stress"/>
    <property type="evidence" value="ECO:0007669"/>
    <property type="project" value="TreeGrafter"/>
</dbReference>
<dbReference type="PRINTS" id="PR00598">
    <property type="entry name" value="HTHMARR"/>
</dbReference>
<gene>
    <name evidence="5" type="ORF">G1H11_19310</name>
</gene>
<protein>
    <submittedName>
        <fullName evidence="5">Winged helix DNA-binding protein</fullName>
    </submittedName>
</protein>
<comment type="caution">
    <text evidence="5">The sequence shown here is derived from an EMBL/GenBank/DDBJ whole genome shotgun (WGS) entry which is preliminary data.</text>
</comment>
<feature type="domain" description="HTH marR-type" evidence="4">
    <location>
        <begin position="9"/>
        <end position="142"/>
    </location>
</feature>
<evidence type="ECO:0000259" key="4">
    <source>
        <dbReference type="PROSITE" id="PS50995"/>
    </source>
</evidence>
<organism evidence="5 6">
    <name type="scientific">Phytoactinopolyspora alkaliphila</name>
    <dbReference type="NCBI Taxonomy" id="1783498"/>
    <lineage>
        <taxon>Bacteria</taxon>
        <taxon>Bacillati</taxon>
        <taxon>Actinomycetota</taxon>
        <taxon>Actinomycetes</taxon>
        <taxon>Jiangellales</taxon>
        <taxon>Jiangellaceae</taxon>
        <taxon>Phytoactinopolyspora</taxon>
    </lineage>
</organism>
<evidence type="ECO:0000313" key="6">
    <source>
        <dbReference type="Proteomes" id="UP000469185"/>
    </source>
</evidence>
<name>A0A6N9YR92_9ACTN</name>
<dbReference type="PANTHER" id="PTHR33164:SF57">
    <property type="entry name" value="MARR-FAMILY TRANSCRIPTIONAL REGULATOR"/>
    <property type="match status" value="1"/>
</dbReference>
<dbReference type="Proteomes" id="UP000469185">
    <property type="component" value="Unassembled WGS sequence"/>
</dbReference>
<evidence type="ECO:0000256" key="3">
    <source>
        <dbReference type="ARBA" id="ARBA00023163"/>
    </source>
</evidence>
<dbReference type="RefSeq" id="WP_163820228.1">
    <property type="nucleotide sequence ID" value="NZ_JAAGOB010000011.1"/>
</dbReference>
<dbReference type="EMBL" id="JAAGOB010000011">
    <property type="protein sequence ID" value="NED97450.1"/>
    <property type="molecule type" value="Genomic_DNA"/>
</dbReference>
<dbReference type="PROSITE" id="PS01117">
    <property type="entry name" value="HTH_MARR_1"/>
    <property type="match status" value="1"/>
</dbReference>
<dbReference type="SMART" id="SM00347">
    <property type="entry name" value="HTH_MARR"/>
    <property type="match status" value="1"/>
</dbReference>
<sequence length="144" mass="15499">MPQDPPEQADNTIAMLGRAYSLLGFQIVDGVVGAGYPQKPSHSAVFSQIRREGSRLTALARGANMSPQAMGELVDELEELGYVERKPDPTDRRAKLIALTPLGEQCIAAGIATIQGIERRLDEILGVRGHASLRRLLARLLAAG</sequence>
<dbReference type="GO" id="GO:0003677">
    <property type="term" value="F:DNA binding"/>
    <property type="evidence" value="ECO:0007669"/>
    <property type="project" value="UniProtKB-KW"/>
</dbReference>
<dbReference type="SUPFAM" id="SSF46785">
    <property type="entry name" value="Winged helix' DNA-binding domain"/>
    <property type="match status" value="1"/>
</dbReference>
<keyword evidence="2 5" id="KW-0238">DNA-binding</keyword>
<dbReference type="Pfam" id="PF12802">
    <property type="entry name" value="MarR_2"/>
    <property type="match status" value="1"/>
</dbReference>
<evidence type="ECO:0000313" key="5">
    <source>
        <dbReference type="EMBL" id="NED97450.1"/>
    </source>
</evidence>
<evidence type="ECO:0000256" key="1">
    <source>
        <dbReference type="ARBA" id="ARBA00023015"/>
    </source>
</evidence>
<keyword evidence="1" id="KW-0805">Transcription regulation</keyword>
<dbReference type="InterPro" id="IPR039422">
    <property type="entry name" value="MarR/SlyA-like"/>
</dbReference>
<dbReference type="InterPro" id="IPR023187">
    <property type="entry name" value="Tscrpt_reg_MarR-type_CS"/>
</dbReference>
<dbReference type="InterPro" id="IPR036388">
    <property type="entry name" value="WH-like_DNA-bd_sf"/>
</dbReference>
<dbReference type="AlphaFoldDB" id="A0A6N9YR92"/>
<keyword evidence="3" id="KW-0804">Transcription</keyword>
<dbReference type="InterPro" id="IPR036390">
    <property type="entry name" value="WH_DNA-bd_sf"/>
</dbReference>
<dbReference type="Gene3D" id="1.10.10.10">
    <property type="entry name" value="Winged helix-like DNA-binding domain superfamily/Winged helix DNA-binding domain"/>
    <property type="match status" value="1"/>
</dbReference>
<proteinExistence type="predicted"/>